<evidence type="ECO:0000313" key="1">
    <source>
        <dbReference type="EMBL" id="MDC0673035.1"/>
    </source>
</evidence>
<sequence>MPVASTNIVLPSGAALDDPEDLAPRCDLPRRCAAITVPGRGGTARKELAATQATEHATCRVTHRDHRADHVLLIQVATALLAGARGHASDGACHLPRRRTAITVPTTCS</sequence>
<dbReference type="RefSeq" id="WP_272005466.1">
    <property type="nucleotide sequence ID" value="NZ_JAQNDN010000021.1"/>
</dbReference>
<accession>A0ABT5BFV7</accession>
<reference evidence="1 2" key="1">
    <citation type="submission" date="2022-11" db="EMBL/GenBank/DDBJ databases">
        <title>Minimal conservation of predation-associated metabolite biosynthetic gene clusters underscores biosynthetic potential of Myxococcota including descriptions for ten novel species: Archangium lansinium sp. nov., Myxococcus landrumus sp. nov., Nannocystis bai.</title>
        <authorList>
            <person name="Ahearne A."/>
            <person name="Stevens C."/>
            <person name="Dowd S."/>
        </authorList>
    </citation>
    <scope>NUCLEOTIDE SEQUENCE [LARGE SCALE GENOMIC DNA]</scope>
    <source>
        <strain evidence="1 2">NCELM</strain>
    </source>
</reference>
<dbReference type="Proteomes" id="UP001217838">
    <property type="component" value="Unassembled WGS sequence"/>
</dbReference>
<comment type="caution">
    <text evidence="1">The sequence shown here is derived from an EMBL/GenBank/DDBJ whole genome shotgun (WGS) entry which is preliminary data.</text>
</comment>
<proteinExistence type="predicted"/>
<dbReference type="EMBL" id="JAQNDN010000021">
    <property type="protein sequence ID" value="MDC0673035.1"/>
    <property type="molecule type" value="Genomic_DNA"/>
</dbReference>
<keyword evidence="2" id="KW-1185">Reference proteome</keyword>
<evidence type="ECO:0000313" key="2">
    <source>
        <dbReference type="Proteomes" id="UP001217838"/>
    </source>
</evidence>
<name>A0ABT5BFV7_9BACT</name>
<protein>
    <submittedName>
        <fullName evidence="1">Uncharacterized protein</fullName>
    </submittedName>
</protein>
<gene>
    <name evidence="1" type="ORF">POL58_35100</name>
</gene>
<organism evidence="1 2">
    <name type="scientific">Nannocystis radixulma</name>
    <dbReference type="NCBI Taxonomy" id="2995305"/>
    <lineage>
        <taxon>Bacteria</taxon>
        <taxon>Pseudomonadati</taxon>
        <taxon>Myxococcota</taxon>
        <taxon>Polyangia</taxon>
        <taxon>Nannocystales</taxon>
        <taxon>Nannocystaceae</taxon>
        <taxon>Nannocystis</taxon>
    </lineage>
</organism>